<evidence type="ECO:0000313" key="2">
    <source>
        <dbReference type="Proteomes" id="UP000193642"/>
    </source>
</evidence>
<reference evidence="1 2" key="1">
    <citation type="submission" date="2016-07" db="EMBL/GenBank/DDBJ databases">
        <title>Pervasive Adenine N6-methylation of Active Genes in Fungi.</title>
        <authorList>
            <consortium name="DOE Joint Genome Institute"/>
            <person name="Mondo S.J."/>
            <person name="Dannebaum R.O."/>
            <person name="Kuo R.C."/>
            <person name="Labutti K."/>
            <person name="Haridas S."/>
            <person name="Kuo A."/>
            <person name="Salamov A."/>
            <person name="Ahrendt S.R."/>
            <person name="Lipzen A."/>
            <person name="Sullivan W."/>
            <person name="Andreopoulos W.B."/>
            <person name="Clum A."/>
            <person name="Lindquist E."/>
            <person name="Daum C."/>
            <person name="Ramamoorthy G.K."/>
            <person name="Gryganskyi A."/>
            <person name="Culley D."/>
            <person name="Magnuson J.K."/>
            <person name="James T.Y."/>
            <person name="O'Malley M.A."/>
            <person name="Stajich J.E."/>
            <person name="Spatafora J.W."/>
            <person name="Visel A."/>
            <person name="Grigoriev I.V."/>
        </authorList>
    </citation>
    <scope>NUCLEOTIDE SEQUENCE [LARGE SCALE GENOMIC DNA]</scope>
    <source>
        <strain evidence="1 2">JEL800</strain>
    </source>
</reference>
<keyword evidence="2" id="KW-1185">Reference proteome</keyword>
<dbReference type="AlphaFoldDB" id="A0A1Y2D1L2"/>
<dbReference type="Proteomes" id="UP000193642">
    <property type="component" value="Unassembled WGS sequence"/>
</dbReference>
<comment type="caution">
    <text evidence="1">The sequence shown here is derived from an EMBL/GenBank/DDBJ whole genome shotgun (WGS) entry which is preliminary data.</text>
</comment>
<gene>
    <name evidence="1" type="ORF">BCR33DRAFT_779370</name>
</gene>
<accession>A0A1Y2D1L2</accession>
<proteinExistence type="predicted"/>
<dbReference type="EMBL" id="MCGO01000002">
    <property type="protein sequence ID" value="ORY53004.1"/>
    <property type="molecule type" value="Genomic_DNA"/>
</dbReference>
<organism evidence="1 2">
    <name type="scientific">Rhizoclosmatium globosum</name>
    <dbReference type="NCBI Taxonomy" id="329046"/>
    <lineage>
        <taxon>Eukaryota</taxon>
        <taxon>Fungi</taxon>
        <taxon>Fungi incertae sedis</taxon>
        <taxon>Chytridiomycota</taxon>
        <taxon>Chytridiomycota incertae sedis</taxon>
        <taxon>Chytridiomycetes</taxon>
        <taxon>Chytridiales</taxon>
        <taxon>Chytriomycetaceae</taxon>
        <taxon>Rhizoclosmatium</taxon>
    </lineage>
</organism>
<name>A0A1Y2D1L2_9FUNG</name>
<protein>
    <submittedName>
        <fullName evidence="1">Uncharacterized protein</fullName>
    </submittedName>
</protein>
<sequence length="149" mass="14895">MLHLRPGETTGVLNCTYCGAATTGSVTPFPYTTTNTSSPLARDTAFGSLATKKWDGSGGGADEWCVDAAGTAAAAAVAAVAAALDTYVKALDKAPVNAPIELSRRTRGGPPSPDVLFTLEVPGTGGLSVRARGGGLLKLVVAESESGDG</sequence>
<evidence type="ECO:0000313" key="1">
    <source>
        <dbReference type="EMBL" id="ORY53004.1"/>
    </source>
</evidence>